<evidence type="ECO:0000313" key="8">
    <source>
        <dbReference type="Proteomes" id="UP000187280"/>
    </source>
</evidence>
<dbReference type="CDD" id="cd11753">
    <property type="entry name" value="GH94N_ChvB_NdvB_2_like"/>
    <property type="match status" value="1"/>
</dbReference>
<organism evidence="7 8">
    <name type="scientific">Lonsdalea quercina</name>
    <dbReference type="NCBI Taxonomy" id="71657"/>
    <lineage>
        <taxon>Bacteria</taxon>
        <taxon>Pseudomonadati</taxon>
        <taxon>Pseudomonadota</taxon>
        <taxon>Gammaproteobacteria</taxon>
        <taxon>Enterobacterales</taxon>
        <taxon>Pectobacteriaceae</taxon>
        <taxon>Lonsdalea</taxon>
    </lineage>
</organism>
<accession>A0A1H3Y0B8</accession>
<feature type="domain" description="Glycosyl hydrolase 94 catalytic" evidence="6">
    <location>
        <begin position="2368"/>
        <end position="2792"/>
    </location>
</feature>
<dbReference type="InterPro" id="IPR052047">
    <property type="entry name" value="GH94_Enzymes"/>
</dbReference>
<keyword evidence="2" id="KW-0808">Transferase</keyword>
<dbReference type="EMBL" id="FNQS01000002">
    <property type="protein sequence ID" value="SEA04531.1"/>
    <property type="molecule type" value="Genomic_DNA"/>
</dbReference>
<dbReference type="Gene3D" id="2.70.98.40">
    <property type="entry name" value="Glycoside hydrolase, family 65, N-terminal domain"/>
    <property type="match status" value="2"/>
</dbReference>
<dbReference type="CDD" id="cd11756">
    <property type="entry name" value="GH94N_ChvB_NdvB_1_like"/>
    <property type="match status" value="1"/>
</dbReference>
<sequence>MNKNFLAWFKSEPRPTFPVKGPMLKPGEHPDTTIKAELFSADQMERYGRKLARSHKLTQENAPYYLLKNLAEHETVLTRSCDVINASDKTAITPAGEWLLDNFYLIEEHIRAVFQHLPKNFGKGLPQLGAPFNGPRIYDIATEAIAHGDGRFDAKTLMRYISAYQEITPLTLSELWALPAMLRLAIIDNLRRVSVKVATAQQERNLADAWVDKFLEGAEIDPSNLIIIIADMARSNPPRSNSFVAEMVRRLRGHGNMLALPLTWVEQRLAEEGLTTDAMIHRFNQQQAINQLSVSNSIASLRQLSETNWPDFAESMSLVEQRLLQDPAGIYAAMHFDTRDYYRHTIEILSRQCPYSEIEVADAVLAMAKAAPEGGRKRHVGYYLVDKGRAALEQQLQVHYPPFTRLRHWFNQEPLLSWLGSLSLLTTALSADLLLRTHEAGIGWTLWLMAIPAVIVFSQLVLDLLGDATLQTRTPSPLPRLDFSTGIPSDSRTLVVIPCLLSSRASVDKLINSLEVCYLSNVSPNLYFALLTDFPDSTTQTQPWHDELLAYASQHIHRLNQRYANPVDALFFLLHRDPQWNEKQGVWMGYERKRGKLQAVNRWLRQQSHEFDTVVGNQRQALDDIKYVITLDSDTVLPRDAAHKMVGAMAHPLNQPVFDVDKGRVVAGYGILQPRLAEEIPRYGQSRYAALSSAIPGNDPYSFMASDIYQDLFSEGSFVGKGIYDVDTFSRANEGSCPENLVLSHDLLEGCYARSGLLSDVLLYEQYPTCYLADMARRTRWVRGDWQLLNWLGFYVRREDRRRVANPLSGLSRWKLLDNLRRSLYSPSLLIVLFYALTWAPNPANWLTAVAMVLLLPTVLTLIYQLIRKNRRRTFSQHLRTVFNTALQRLMRVGMNLSTLPYESVNTLRAIGVTLWRLAISKRHLQDWVSLDAGLGHHLLRRVNAPQQYYLVMWANPVAAVLLMALTAYLNPLLQVVSVPLGVLWLLSPRLLCWLSREPQRKKAGLTDDQRRRLREHSREIWLFFETFVTAEENWLPPDNFQEEPGPIIARRTSPTNIGLALLANLTAWDFGYVSQASVINRTSLTLDTLDKMAHFRGHLYNWYSTDTLTPLAPRYISSVDSGNLAGHLLTLRSGLVAMRTQPVMDVNRILAGLDDTLSLLERVWTRAPGVLNQLRKKWASAHEAPLFRFDAELQAMLGLSHALAELAAAESHVIRQWAESLDAQISGISQEWSQLLGWMTEEDRAVTTLPSLVWLAQYTPSVTTAHAIAMSSAIELARQRLSILSELEQRLSDHANMDFRFLYNPVTHLLSVGYNCDANVMDSSSYDLLPSEVRLTNFVAVSANQLPTKSWYALGRLFTVIDNEPALMSWSGSMFEYLMPQLVMPDYPGTLLELMSQSAVNRQMAWGKIRGVPWGISESSYYTFDANRNYQYHAFGVPGLGLRRGLGDDTVVAPYATLLALMINPAKACENLTTLENNGARGNYGFYEALDYTTSRLAQGQFYAIIRSYMAHHQGMGLLALSHVLLDAPMVERFASNPMFQSARLLLQERMSEVVEMYRPRRHFESHEGVLKPAKYDIREFSDVDSPIPEVQLLSNADYHLMLTQGGGGYSRWRDLALTRWRQDSTCDNRGSFCYLKDTATGEVWSNTWQPVAGQEGQHRIVFTDAGAEFIRVNGSLTVHTHVVVSPEDDIELRRLTLVHRGRQPRSIEITSYAEVVLASAANDLAHPAFSNLFVQTELLPEQDAILCHRRPREPEEACPWLFHTMVVHGHNSGATSFETDRAAFIGRGRNSATPLALERDGALANSAGGVLDPIMAVRQRIQLEPGIPVVVDLVYGITEARDPTIALLEKYRDRNIADRVFELARSHSQIVLRQLNANEDDASLFNRLAGGVLFPTQELRADAQTIMANRRGQSGLWGNAISGDLPIVLLSVSSSVNIGLVATLVQAHSYWRMKGLPVDLVIINADLGGYQQDLQNQILGLISAGDASSQLDKPGGIFVRGDIHMSHEDRILLMSAATIVLDDRGESVIEQLNQRMQNTLLLQKPLIPISPALPDRHTPFTPDVSQLQFFNGMGGFSEEGREYHIVLNEGENTPAPWSNVIANREFGTVVSESGQAYTWYENAHEYRLTPWENDPVSDASGEAFYLRDEESGHVWSPMALPVRGRGAYLTRHGFGYSVFEHRESGIDSELTVFVAEDAPVKLFILTLTNKSGRPRKLSATGYAEWVLGDLRSKSAMHIVTQGTPVERGCSILAKNYYTGNGSERTAFFAVTGAHCSICGDRREFLGRNGSRMVPAALKLRRLSDRSGAGFDPCGAVQSALALIDGDQHTLIFTLGVGQDTAQAEALMQQYLGETRARSELERVQQYWRAIVGKMQITTPDPATNLLANGWLLYQTLACRINARSGYYQSGGAFGFRDQLQDSLALTHIAPERMREQILLCASRQFIEGDVQHWWHPPLGNGVRTRCSDDYLWLPLAICHYVEVTGDIAVLDQPVPYLEGRLLNPGEESSYEQPGISSTIETLWQHGERAIANGLRMGQHGLPLMGCGDWNDGMNLVGLQGRGESVWLGFFLYTVLQRYARLAETRGLAEKADFYRDNAATLKENLNTHAWDGDWYRRGYFDNGEMLGSHTSEECKIDAIAQSWSVLSGAGDEAYRQKAMKALDEQLIDDASGIIKLLMPPFDGDGPNPGYIRGYLPGVRENGGQYTHGAIWAVMAFAEMGNTERAWELMSMINPINHSLEPASAQRYKVEPYVICADIYAVNPHNGRGGWSWYTGSAGWSYRLITESLLGITRHGDSLSVAPHLPAHWPQLEIRYQEGGSQYVITVKRGEHEDRMTLDGQGVSHGLIPLRDDGGLHQVEVWVSGEASVGR</sequence>
<dbReference type="Pfam" id="PF10091">
    <property type="entry name" value="Glycoamylase"/>
    <property type="match status" value="1"/>
</dbReference>
<evidence type="ECO:0000256" key="1">
    <source>
        <dbReference type="ARBA" id="ARBA00022676"/>
    </source>
</evidence>
<dbReference type="Pfam" id="PF06165">
    <property type="entry name" value="GH94_b-supersand"/>
    <property type="match status" value="2"/>
</dbReference>
<proteinExistence type="predicted"/>
<protein>
    <submittedName>
        <fullName evidence="7">Cellobiose phosphorylase</fullName>
    </submittedName>
</protein>
<dbReference type="InterPro" id="IPR010383">
    <property type="entry name" value="Glyco_hydrolase_94_b-supersand"/>
</dbReference>
<dbReference type="SUPFAM" id="SSF56112">
    <property type="entry name" value="Protein kinase-like (PK-like)"/>
    <property type="match status" value="1"/>
</dbReference>
<keyword evidence="3" id="KW-1133">Transmembrane helix</keyword>
<dbReference type="InterPro" id="IPR011013">
    <property type="entry name" value="Gal_mutarotase_sf_dom"/>
</dbReference>
<dbReference type="PANTHER" id="PTHR37469">
    <property type="entry name" value="CELLOBIONIC ACID PHOSPHORYLASE-RELATED"/>
    <property type="match status" value="1"/>
</dbReference>
<dbReference type="Gene3D" id="1.50.10.140">
    <property type="match status" value="2"/>
</dbReference>
<feature type="domain" description="Glycoamylase-like" evidence="5">
    <location>
        <begin position="1350"/>
        <end position="1523"/>
    </location>
</feature>
<dbReference type="InterPro" id="IPR037824">
    <property type="entry name" value="GH94N_2_NdvB"/>
</dbReference>
<dbReference type="InterPro" id="IPR019282">
    <property type="entry name" value="Glycoamylase-like_cons_dom"/>
</dbReference>
<dbReference type="RefSeq" id="WP_071999763.1">
    <property type="nucleotide sequence ID" value="NZ_FNQS01000002.1"/>
</dbReference>
<dbReference type="InterPro" id="IPR037820">
    <property type="entry name" value="GH94N_NdvB"/>
</dbReference>
<feature type="transmembrane region" description="Helical" evidence="3">
    <location>
        <begin position="949"/>
        <end position="970"/>
    </location>
</feature>
<dbReference type="Proteomes" id="UP000187280">
    <property type="component" value="Unassembled WGS sequence"/>
</dbReference>
<dbReference type="InterPro" id="IPR037018">
    <property type="entry name" value="GH65_N"/>
</dbReference>
<dbReference type="GeneID" id="97763743"/>
<keyword evidence="8" id="KW-1185">Reference proteome</keyword>
<dbReference type="SUPFAM" id="SSF74650">
    <property type="entry name" value="Galactose mutarotase-like"/>
    <property type="match status" value="2"/>
</dbReference>
<dbReference type="PANTHER" id="PTHR37469:SF2">
    <property type="entry name" value="CELLOBIONIC ACID PHOSPHORYLASE"/>
    <property type="match status" value="1"/>
</dbReference>
<dbReference type="InterPro" id="IPR033432">
    <property type="entry name" value="GH94_catalytic"/>
</dbReference>
<feature type="domain" description="Glycosyl hydrolase 94 supersandwich" evidence="4">
    <location>
        <begin position="2083"/>
        <end position="2353"/>
    </location>
</feature>
<reference evidence="7 8" key="1">
    <citation type="submission" date="2016-10" db="EMBL/GenBank/DDBJ databases">
        <authorList>
            <person name="de Groot N.N."/>
        </authorList>
    </citation>
    <scope>NUCLEOTIDE SEQUENCE [LARGE SCALE GENOMIC DNA]</scope>
    <source>
        <strain evidence="7 8">ATCC 29281</strain>
    </source>
</reference>
<dbReference type="SMART" id="SM01068">
    <property type="entry name" value="CBM_X"/>
    <property type="match status" value="2"/>
</dbReference>
<dbReference type="STRING" id="71657.SAMN02982996_00825"/>
<dbReference type="Gene3D" id="3.90.1200.10">
    <property type="match status" value="1"/>
</dbReference>
<dbReference type="InterPro" id="IPR008928">
    <property type="entry name" value="6-hairpin_glycosidase_sf"/>
</dbReference>
<dbReference type="Pfam" id="PF17167">
    <property type="entry name" value="Glyco_hydro_94"/>
    <property type="match status" value="1"/>
</dbReference>
<dbReference type="InterPro" id="IPR012341">
    <property type="entry name" value="6hp_glycosidase-like_sf"/>
</dbReference>
<feature type="domain" description="Glycosyl hydrolase 94 supersandwich" evidence="4">
    <location>
        <begin position="1576"/>
        <end position="1855"/>
    </location>
</feature>
<dbReference type="GO" id="GO:0030246">
    <property type="term" value="F:carbohydrate binding"/>
    <property type="evidence" value="ECO:0007669"/>
    <property type="project" value="InterPro"/>
</dbReference>
<dbReference type="GO" id="GO:0005975">
    <property type="term" value="P:carbohydrate metabolic process"/>
    <property type="evidence" value="ECO:0007669"/>
    <property type="project" value="InterPro"/>
</dbReference>
<dbReference type="SUPFAM" id="SSF48208">
    <property type="entry name" value="Six-hairpin glycosidases"/>
    <property type="match status" value="1"/>
</dbReference>
<evidence type="ECO:0000256" key="2">
    <source>
        <dbReference type="ARBA" id="ARBA00022679"/>
    </source>
</evidence>
<keyword evidence="1" id="KW-0328">Glycosyltransferase</keyword>
<evidence type="ECO:0000259" key="5">
    <source>
        <dbReference type="Pfam" id="PF10091"/>
    </source>
</evidence>
<dbReference type="Gene3D" id="1.50.10.10">
    <property type="match status" value="1"/>
</dbReference>
<name>A0A1H3Y0B8_9GAMM</name>
<evidence type="ECO:0000259" key="4">
    <source>
        <dbReference type="Pfam" id="PF06165"/>
    </source>
</evidence>
<dbReference type="InterPro" id="IPR011009">
    <property type="entry name" value="Kinase-like_dom_sf"/>
</dbReference>
<feature type="transmembrane region" description="Helical" evidence="3">
    <location>
        <begin position="441"/>
        <end position="465"/>
    </location>
</feature>
<evidence type="ECO:0000256" key="3">
    <source>
        <dbReference type="SAM" id="Phobius"/>
    </source>
</evidence>
<gene>
    <name evidence="7" type="ORF">SAMN02982996_00825</name>
</gene>
<keyword evidence="3" id="KW-0812">Transmembrane</keyword>
<keyword evidence="3" id="KW-0472">Membrane</keyword>
<dbReference type="Gene3D" id="2.60.420.10">
    <property type="entry name" value="Maltose phosphorylase, domain 3"/>
    <property type="match status" value="1"/>
</dbReference>
<feature type="transmembrane region" description="Helical" evidence="3">
    <location>
        <begin position="846"/>
        <end position="867"/>
    </location>
</feature>
<evidence type="ECO:0000259" key="6">
    <source>
        <dbReference type="Pfam" id="PF17167"/>
    </source>
</evidence>
<feature type="transmembrane region" description="Helical" evidence="3">
    <location>
        <begin position="823"/>
        <end position="840"/>
    </location>
</feature>
<dbReference type="GO" id="GO:0016757">
    <property type="term" value="F:glycosyltransferase activity"/>
    <property type="evidence" value="ECO:0007669"/>
    <property type="project" value="UniProtKB-KW"/>
</dbReference>
<dbReference type="eggNOG" id="COG3459">
    <property type="taxonomic scope" value="Bacteria"/>
</dbReference>
<evidence type="ECO:0000313" key="7">
    <source>
        <dbReference type="EMBL" id="SEA04531.1"/>
    </source>
</evidence>